<name>A0A2M4B2S5_9DIPT</name>
<evidence type="ECO:0000256" key="1">
    <source>
        <dbReference type="SAM" id="SignalP"/>
    </source>
</evidence>
<evidence type="ECO:0000313" key="2">
    <source>
        <dbReference type="EMBL" id="MBW47343.1"/>
    </source>
</evidence>
<organism evidence="2">
    <name type="scientific">Anopheles triannulatus</name>
    <dbReference type="NCBI Taxonomy" id="58253"/>
    <lineage>
        <taxon>Eukaryota</taxon>
        <taxon>Metazoa</taxon>
        <taxon>Ecdysozoa</taxon>
        <taxon>Arthropoda</taxon>
        <taxon>Hexapoda</taxon>
        <taxon>Insecta</taxon>
        <taxon>Pterygota</taxon>
        <taxon>Neoptera</taxon>
        <taxon>Endopterygota</taxon>
        <taxon>Diptera</taxon>
        <taxon>Nematocera</taxon>
        <taxon>Culicoidea</taxon>
        <taxon>Culicidae</taxon>
        <taxon>Anophelinae</taxon>
        <taxon>Anopheles</taxon>
    </lineage>
</organism>
<protein>
    <submittedName>
        <fullName evidence="2">Putative secreted protein</fullName>
    </submittedName>
</protein>
<feature type="signal peptide" evidence="1">
    <location>
        <begin position="1"/>
        <end position="26"/>
    </location>
</feature>
<dbReference type="AlphaFoldDB" id="A0A2M4B2S5"/>
<sequence>MAYCAAAARTHLLHFALVLLGERVEAVHDDAGVRAIVHVDRWRSHPRLQIVDRQRDVLRVGTVEHPNFPVRRRPRHTVAIVVEQDALFFRVATQRGTQLRDILDRRIE</sequence>
<proteinExistence type="predicted"/>
<keyword evidence="1" id="KW-0732">Signal</keyword>
<accession>A0A2M4B2S5</accession>
<feature type="chain" id="PRO_5014915058" evidence="1">
    <location>
        <begin position="27"/>
        <end position="108"/>
    </location>
</feature>
<dbReference type="EMBL" id="GGFK01014022">
    <property type="protein sequence ID" value="MBW47343.1"/>
    <property type="molecule type" value="Transcribed_RNA"/>
</dbReference>
<reference evidence="2" key="1">
    <citation type="submission" date="2018-01" db="EMBL/GenBank/DDBJ databases">
        <title>An insight into the sialome of Amazonian anophelines.</title>
        <authorList>
            <person name="Ribeiro J.M."/>
            <person name="Scarpassa V."/>
            <person name="Calvo E."/>
        </authorList>
    </citation>
    <scope>NUCLEOTIDE SEQUENCE</scope>
    <source>
        <tissue evidence="2">Salivary glands</tissue>
    </source>
</reference>